<accession>A0ACB8WU88</accession>
<feature type="non-terminal residue" evidence="1">
    <location>
        <position position="601"/>
    </location>
</feature>
<dbReference type="Proteomes" id="UP000831701">
    <property type="component" value="Chromosome 7"/>
</dbReference>
<comment type="caution">
    <text evidence="1">The sequence shown here is derived from an EMBL/GenBank/DDBJ whole genome shotgun (WGS) entry which is preliminary data.</text>
</comment>
<organism evidence="1 2">
    <name type="scientific">Scortum barcoo</name>
    <name type="common">barcoo grunter</name>
    <dbReference type="NCBI Taxonomy" id="214431"/>
    <lineage>
        <taxon>Eukaryota</taxon>
        <taxon>Metazoa</taxon>
        <taxon>Chordata</taxon>
        <taxon>Craniata</taxon>
        <taxon>Vertebrata</taxon>
        <taxon>Euteleostomi</taxon>
        <taxon>Actinopterygii</taxon>
        <taxon>Neopterygii</taxon>
        <taxon>Teleostei</taxon>
        <taxon>Neoteleostei</taxon>
        <taxon>Acanthomorphata</taxon>
        <taxon>Eupercaria</taxon>
        <taxon>Centrarchiformes</taxon>
        <taxon>Terapontoidei</taxon>
        <taxon>Terapontidae</taxon>
        <taxon>Scortum</taxon>
    </lineage>
</organism>
<reference evidence="1" key="1">
    <citation type="submission" date="2022-04" db="EMBL/GenBank/DDBJ databases">
        <title>Jade perch genome.</title>
        <authorList>
            <person name="Chao B."/>
        </authorList>
    </citation>
    <scope>NUCLEOTIDE SEQUENCE</scope>
    <source>
        <strain evidence="1">CB-2022</strain>
    </source>
</reference>
<evidence type="ECO:0000313" key="1">
    <source>
        <dbReference type="EMBL" id="KAI3370253.1"/>
    </source>
</evidence>
<dbReference type="EMBL" id="CM041537">
    <property type="protein sequence ID" value="KAI3370253.1"/>
    <property type="molecule type" value="Genomic_DNA"/>
</dbReference>
<gene>
    <name evidence="1" type="ORF">L3Q82_025038</name>
</gene>
<keyword evidence="2" id="KW-1185">Reference proteome</keyword>
<sequence>MQAVSGFISRVGSVQFCFGSVPQPGSPLPQSPTKPSPAAALTSLRVNMVNMKREREDIIFQALLLIHIPVACLFTAVSAQSDSSSSVVVAGYNVSAPAGSRVVLQCVSGRMVWTRDRVRDRQRVVHWDLYRAGQDYTMERVLDMFSAGDQRIYNSYNQGRVGLSPTAFKDGNFSLVIKDVTMNDRGLYSCNLHHLYCHLYETVRVQLNVTKSRRKEQRFWDGHKAVYVVLLGSTVVLPCVNRRNVWTDWSQEEEDQQVVHWDRQSPGVRHDRADRLVDLYASGEQRSYGPLFLQRKMNISNQAFSEGDFSLAISDLQVCPTDQGMYSCHLHHHYCGLHERRQFQVTVEPPVIQTTLPTEVPSDKDLTKAESTRVITFILPDQRHYFLLPLGYVLTSLLLLAFIILIIILITRGRKTKVLSPAETSLPSSDRSSRSHSSSEEFEMDVTEVNMCSHEERRFDYKNNLLKEKVHMNTQPKVIDLDKGNTHKFKVSCHEFPRFHFLRPGPASDTFTKHVKLQTKAQGPTPPDWSEEMHRGNCLWFWLGWFELGCTELGDSTVLAFSSLKCPPQVPWSPVEGSPEGTSCQGQEGEASGRPPRCSSR</sequence>
<evidence type="ECO:0000313" key="2">
    <source>
        <dbReference type="Proteomes" id="UP000831701"/>
    </source>
</evidence>
<protein>
    <submittedName>
        <fullName evidence="1">Uncharacterized protein</fullName>
    </submittedName>
</protein>
<proteinExistence type="predicted"/>
<name>A0ACB8WU88_9TELE</name>